<evidence type="ECO:0000256" key="3">
    <source>
        <dbReference type="ARBA" id="ARBA00022989"/>
    </source>
</evidence>
<organism evidence="7">
    <name type="scientific">marine metagenome</name>
    <dbReference type="NCBI Taxonomy" id="408172"/>
    <lineage>
        <taxon>unclassified sequences</taxon>
        <taxon>metagenomes</taxon>
        <taxon>ecological metagenomes</taxon>
    </lineage>
</organism>
<protein>
    <recommendedName>
        <fullName evidence="6">Cation efflux protein transmembrane domain-containing protein</fullName>
    </recommendedName>
</protein>
<name>A0A381QEJ7_9ZZZZ</name>
<dbReference type="AlphaFoldDB" id="A0A381QEJ7"/>
<evidence type="ECO:0000256" key="5">
    <source>
        <dbReference type="SAM" id="Phobius"/>
    </source>
</evidence>
<keyword evidence="2 5" id="KW-0812">Transmembrane</keyword>
<dbReference type="PANTHER" id="PTHR11562:SF17">
    <property type="entry name" value="RE54080P-RELATED"/>
    <property type="match status" value="1"/>
</dbReference>
<evidence type="ECO:0000313" key="7">
    <source>
        <dbReference type="EMBL" id="SUZ76093.1"/>
    </source>
</evidence>
<keyword evidence="3 5" id="KW-1133">Transmembrane helix</keyword>
<dbReference type="InterPro" id="IPR050681">
    <property type="entry name" value="CDF/SLC30A"/>
</dbReference>
<dbReference type="SUPFAM" id="SSF161111">
    <property type="entry name" value="Cation efflux protein transmembrane domain-like"/>
    <property type="match status" value="1"/>
</dbReference>
<accession>A0A381QEJ7</accession>
<feature type="domain" description="Cation efflux protein transmembrane" evidence="6">
    <location>
        <begin position="25"/>
        <end position="60"/>
    </location>
</feature>
<evidence type="ECO:0000259" key="6">
    <source>
        <dbReference type="Pfam" id="PF01545"/>
    </source>
</evidence>
<keyword evidence="4 5" id="KW-0472">Membrane</keyword>
<feature type="non-terminal residue" evidence="7">
    <location>
        <position position="61"/>
    </location>
</feature>
<dbReference type="PANTHER" id="PTHR11562">
    <property type="entry name" value="CATION EFFLUX PROTEIN/ ZINC TRANSPORTER"/>
    <property type="match status" value="1"/>
</dbReference>
<comment type="subcellular location">
    <subcellularLocation>
        <location evidence="1">Membrane</location>
        <topology evidence="1">Multi-pass membrane protein</topology>
    </subcellularLocation>
</comment>
<gene>
    <name evidence="7" type="ORF">METZ01_LOCUS28947</name>
</gene>
<dbReference type="Gene3D" id="1.20.1510.10">
    <property type="entry name" value="Cation efflux protein transmembrane domain"/>
    <property type="match status" value="1"/>
</dbReference>
<dbReference type="Pfam" id="PF01545">
    <property type="entry name" value="Cation_efflux"/>
    <property type="match status" value="1"/>
</dbReference>
<feature type="transmembrane region" description="Helical" evidence="5">
    <location>
        <begin position="24"/>
        <end position="42"/>
    </location>
</feature>
<dbReference type="GO" id="GO:0005385">
    <property type="term" value="F:zinc ion transmembrane transporter activity"/>
    <property type="evidence" value="ECO:0007669"/>
    <property type="project" value="TreeGrafter"/>
</dbReference>
<proteinExistence type="predicted"/>
<evidence type="ECO:0000256" key="2">
    <source>
        <dbReference type="ARBA" id="ARBA00022692"/>
    </source>
</evidence>
<evidence type="ECO:0000256" key="1">
    <source>
        <dbReference type="ARBA" id="ARBA00004141"/>
    </source>
</evidence>
<evidence type="ECO:0000256" key="4">
    <source>
        <dbReference type="ARBA" id="ARBA00023136"/>
    </source>
</evidence>
<dbReference type="GO" id="GO:0005886">
    <property type="term" value="C:plasma membrane"/>
    <property type="evidence" value="ECO:0007669"/>
    <property type="project" value="TreeGrafter"/>
</dbReference>
<dbReference type="EMBL" id="UINC01001265">
    <property type="protein sequence ID" value="SUZ76093.1"/>
    <property type="molecule type" value="Genomic_DNA"/>
</dbReference>
<dbReference type="InterPro" id="IPR027469">
    <property type="entry name" value="Cation_efflux_TMD_sf"/>
</dbReference>
<sequence length="61" mass="6530">MNGHHHHSDIGGISRHKEVGRLKWVLAITLIFMVAEIVGGVLSKSLALLADAGHMFTDVAA</sequence>
<reference evidence="7" key="1">
    <citation type="submission" date="2018-05" db="EMBL/GenBank/DDBJ databases">
        <authorList>
            <person name="Lanie J.A."/>
            <person name="Ng W.-L."/>
            <person name="Kazmierczak K.M."/>
            <person name="Andrzejewski T.M."/>
            <person name="Davidsen T.M."/>
            <person name="Wayne K.J."/>
            <person name="Tettelin H."/>
            <person name="Glass J.I."/>
            <person name="Rusch D."/>
            <person name="Podicherti R."/>
            <person name="Tsui H.-C.T."/>
            <person name="Winkler M.E."/>
        </authorList>
    </citation>
    <scope>NUCLEOTIDE SEQUENCE</scope>
</reference>
<dbReference type="InterPro" id="IPR058533">
    <property type="entry name" value="Cation_efflux_TM"/>
</dbReference>